<protein>
    <recommendedName>
        <fullName evidence="10">Peptidyl-prolyl cis-trans isomerase</fullName>
        <ecNumber evidence="10">5.2.1.8</ecNumber>
    </recommendedName>
</protein>
<evidence type="ECO:0000313" key="12">
    <source>
        <dbReference type="EMBL" id="TDY02508.1"/>
    </source>
</evidence>
<evidence type="ECO:0000256" key="5">
    <source>
        <dbReference type="ARBA" id="ARBA00023110"/>
    </source>
</evidence>
<dbReference type="PANTHER" id="PTHR47861:SF3">
    <property type="entry name" value="FKBP-TYPE PEPTIDYL-PROLYL CIS-TRANS ISOMERASE SLYD"/>
    <property type="match status" value="1"/>
</dbReference>
<dbReference type="Proteomes" id="UP000294914">
    <property type="component" value="Unassembled WGS sequence"/>
</dbReference>
<comment type="subcellular location">
    <subcellularLocation>
        <location evidence="2">Cytoplasm</location>
    </subcellularLocation>
</comment>
<organism evidence="12 13">
    <name type="scientific">Thiohalophilus thiocyanatoxydans</name>
    <dbReference type="NCBI Taxonomy" id="381308"/>
    <lineage>
        <taxon>Bacteria</taxon>
        <taxon>Pseudomonadati</taxon>
        <taxon>Pseudomonadota</taxon>
        <taxon>Gammaproteobacteria</taxon>
        <taxon>Thiohalomonadales</taxon>
        <taxon>Thiohalophilaceae</taxon>
        <taxon>Thiohalophilus</taxon>
    </lineage>
</organism>
<evidence type="ECO:0000256" key="2">
    <source>
        <dbReference type="ARBA" id="ARBA00004496"/>
    </source>
</evidence>
<evidence type="ECO:0000256" key="8">
    <source>
        <dbReference type="ARBA" id="ARBA00037071"/>
    </source>
</evidence>
<evidence type="ECO:0000256" key="9">
    <source>
        <dbReference type="PROSITE-ProRule" id="PRU00277"/>
    </source>
</evidence>
<keyword evidence="5 9" id="KW-0697">Rotamase</keyword>
<comment type="catalytic activity">
    <reaction evidence="1 9 10">
        <text>[protein]-peptidylproline (omega=180) = [protein]-peptidylproline (omega=0)</text>
        <dbReference type="Rhea" id="RHEA:16237"/>
        <dbReference type="Rhea" id="RHEA-COMP:10747"/>
        <dbReference type="Rhea" id="RHEA-COMP:10748"/>
        <dbReference type="ChEBI" id="CHEBI:83833"/>
        <dbReference type="ChEBI" id="CHEBI:83834"/>
        <dbReference type="EC" id="5.2.1.8"/>
    </reaction>
</comment>
<evidence type="ECO:0000256" key="10">
    <source>
        <dbReference type="RuleBase" id="RU003915"/>
    </source>
</evidence>
<comment type="caution">
    <text evidence="12">The sequence shown here is derived from an EMBL/GenBank/DDBJ whole genome shotgun (WGS) entry which is preliminary data.</text>
</comment>
<gene>
    <name evidence="12" type="ORF">EDC23_0882</name>
</gene>
<proteinExistence type="inferred from homology"/>
<evidence type="ECO:0000256" key="6">
    <source>
        <dbReference type="ARBA" id="ARBA00023186"/>
    </source>
</evidence>
<dbReference type="OrthoDB" id="9808891at2"/>
<feature type="domain" description="PPIase FKBP-type" evidence="11">
    <location>
        <begin position="6"/>
        <end position="95"/>
    </location>
</feature>
<keyword evidence="13" id="KW-1185">Reference proteome</keyword>
<dbReference type="InterPro" id="IPR046357">
    <property type="entry name" value="PPIase_dom_sf"/>
</dbReference>
<evidence type="ECO:0000256" key="7">
    <source>
        <dbReference type="ARBA" id="ARBA00023235"/>
    </source>
</evidence>
<reference evidence="12 13" key="1">
    <citation type="submission" date="2019-03" db="EMBL/GenBank/DDBJ databases">
        <title>Genomic Encyclopedia of Type Strains, Phase IV (KMG-IV): sequencing the most valuable type-strain genomes for metagenomic binning, comparative biology and taxonomic classification.</title>
        <authorList>
            <person name="Goeker M."/>
        </authorList>
    </citation>
    <scope>NUCLEOTIDE SEQUENCE [LARGE SCALE GENOMIC DNA]</scope>
    <source>
        <strain evidence="12 13">DSM 16326</strain>
    </source>
</reference>
<dbReference type="GO" id="GO:0003755">
    <property type="term" value="F:peptidyl-prolyl cis-trans isomerase activity"/>
    <property type="evidence" value="ECO:0007669"/>
    <property type="project" value="UniProtKB-UniRule"/>
</dbReference>
<evidence type="ECO:0000256" key="1">
    <source>
        <dbReference type="ARBA" id="ARBA00000971"/>
    </source>
</evidence>
<name>A0A4R8IPQ2_9GAMM</name>
<dbReference type="PROSITE" id="PS50059">
    <property type="entry name" value="FKBP_PPIASE"/>
    <property type="match status" value="1"/>
</dbReference>
<dbReference type="SUPFAM" id="SSF54534">
    <property type="entry name" value="FKBP-like"/>
    <property type="match status" value="1"/>
</dbReference>
<evidence type="ECO:0000256" key="4">
    <source>
        <dbReference type="ARBA" id="ARBA00022490"/>
    </source>
</evidence>
<comment type="function">
    <text evidence="8">Also involved in hydrogenase metallocenter assembly, probably by participating in the nickel insertion step. This function in hydrogenase biosynthesis requires chaperone activity and the presence of the metal-binding domain, but not PPIase activity.</text>
</comment>
<dbReference type="EC" id="5.2.1.8" evidence="10"/>
<evidence type="ECO:0000259" key="11">
    <source>
        <dbReference type="PROSITE" id="PS50059"/>
    </source>
</evidence>
<accession>A0A4R8IPQ2</accession>
<evidence type="ECO:0000313" key="13">
    <source>
        <dbReference type="Proteomes" id="UP000294914"/>
    </source>
</evidence>
<dbReference type="PANTHER" id="PTHR47861">
    <property type="entry name" value="FKBP-TYPE PEPTIDYL-PROLYL CIS-TRANS ISOMERASE SLYD"/>
    <property type="match status" value="1"/>
</dbReference>
<dbReference type="Gene3D" id="3.10.50.40">
    <property type="match status" value="1"/>
</dbReference>
<dbReference type="GO" id="GO:0005737">
    <property type="term" value="C:cytoplasm"/>
    <property type="evidence" value="ECO:0007669"/>
    <property type="project" value="UniProtKB-SubCell"/>
</dbReference>
<dbReference type="RefSeq" id="WP_134081547.1">
    <property type="nucleotide sequence ID" value="NZ_SOQX01000002.1"/>
</dbReference>
<keyword evidence="4" id="KW-0963">Cytoplasm</keyword>
<dbReference type="EMBL" id="SOQX01000002">
    <property type="protein sequence ID" value="TDY02508.1"/>
    <property type="molecule type" value="Genomic_DNA"/>
</dbReference>
<dbReference type="AlphaFoldDB" id="A0A4R8IPQ2"/>
<dbReference type="GO" id="GO:0042026">
    <property type="term" value="P:protein refolding"/>
    <property type="evidence" value="ECO:0007669"/>
    <property type="project" value="UniProtKB-ARBA"/>
</dbReference>
<comment type="similarity">
    <text evidence="3 10">Belongs to the FKBP-type PPIase family.</text>
</comment>
<dbReference type="Pfam" id="PF00254">
    <property type="entry name" value="FKBP_C"/>
    <property type="match status" value="1"/>
</dbReference>
<dbReference type="InterPro" id="IPR001179">
    <property type="entry name" value="PPIase_FKBP_dom"/>
</dbReference>
<evidence type="ECO:0000256" key="3">
    <source>
        <dbReference type="ARBA" id="ARBA00006577"/>
    </source>
</evidence>
<keyword evidence="7 9" id="KW-0413">Isomerase</keyword>
<keyword evidence="6" id="KW-0143">Chaperone</keyword>
<sequence length="161" mass="17201">MQISENKVVTIDYTLKDDTGNVLDSSQGGPGLAYLHGASNIIPGLENALAGKAEGDSLNVSVQPEEAYGQRDDSMIQTVPNDMFEGTEVQVGAQYQAMTPEGQPLTITVMDIKDDGVVIDGNHPLAGQNLHFDVTITEVRDATQEELDHGHVHGPEGHDHG</sequence>